<dbReference type="RefSeq" id="WP_074061515.1">
    <property type="nucleotide sequence ID" value="NZ_CP017241.1"/>
</dbReference>
<dbReference type="InterPro" id="IPR024455">
    <property type="entry name" value="Phage_capsid"/>
</dbReference>
<sequence>MNIAHLQENRASKIAELRKVTDNPERFDALEAEVRALDKDIRRAATLAEFERQAEAKPDARLENEIRDYSVAKAIRESVAGNLTGREAEVSAELGKGREVRGVMVPTSAIFGEQRAMLTTGSAGNTVATAMGGLIDRLRPVLAVQGMGATIISGLTGNLDLPRLTAGPTAYWVAEDGAPTASDSTFDKVSLAPKTVAGEMYLSRRLTLQNGVALENVLRNDLAFILAQALDKAAIQGGGTNEPDGILSVITENVTAATALSDIAADLIAALEIDDVTGTTGFLTNAALMGAVRKVKDTTGRVIPASEIFHGERVVSSNNVPVVAAENPLIFGAWSNLVLGMWSGVDILANPYSDASKGGLRLHAFLDADIAIRHTEAFSYKNVA</sequence>
<proteinExistence type="predicted"/>
<dbReference type="Gene3D" id="3.30.2400.10">
    <property type="entry name" value="Major capsid protein gp5"/>
    <property type="match status" value="1"/>
</dbReference>
<reference evidence="4 5" key="1">
    <citation type="submission" date="2016-09" db="EMBL/GenBank/DDBJ databases">
        <title>The complete genome sequences of Rhizobium gallicum, symbiovars gallicum and phaseoli, symbionts associated to common bean (Phaseolus vulgaris).</title>
        <authorList>
            <person name="Bustos P."/>
            <person name="Santamaria R.I."/>
            <person name="Perez-Carrascal O.M."/>
            <person name="Juarez S."/>
            <person name="Lozano L."/>
            <person name="Martinez-Flores I."/>
            <person name="Martinez-Romero E."/>
            <person name="Cevallos M."/>
            <person name="Romero D."/>
            <person name="Davila G."/>
            <person name="Gonzalez V."/>
        </authorList>
    </citation>
    <scope>NUCLEOTIDE SEQUENCE [LARGE SCALE GENOMIC DNA]</scope>
    <source>
        <strain evidence="4 5">8C-3</strain>
    </source>
</reference>
<gene>
    <name evidence="4" type="ORF">AM571_CH02305</name>
</gene>
<protein>
    <submittedName>
        <fullName evidence="4">HK97 family phage major capsid protein</fullName>
    </submittedName>
</protein>
<keyword evidence="2" id="KW-0175">Coiled coil</keyword>
<accession>A0A1L5P4P0</accession>
<dbReference type="Proteomes" id="UP000185109">
    <property type="component" value="Chromosome"/>
</dbReference>
<evidence type="ECO:0000313" key="5">
    <source>
        <dbReference type="Proteomes" id="UP000185109"/>
    </source>
</evidence>
<dbReference type="Pfam" id="PF05065">
    <property type="entry name" value="Phage_capsid"/>
    <property type="match status" value="1"/>
</dbReference>
<name>A0A1L5P4P0_RHIET</name>
<comment type="subcellular location">
    <subcellularLocation>
        <location evidence="1">Virion</location>
    </subcellularLocation>
</comment>
<dbReference type="InterPro" id="IPR054612">
    <property type="entry name" value="Phage_capsid-like_C"/>
</dbReference>
<dbReference type="EMBL" id="CP017241">
    <property type="protein sequence ID" value="APO75114.1"/>
    <property type="molecule type" value="Genomic_DNA"/>
</dbReference>
<evidence type="ECO:0000259" key="3">
    <source>
        <dbReference type="Pfam" id="PF05065"/>
    </source>
</evidence>
<dbReference type="AlphaFoldDB" id="A0A1L5P4P0"/>
<feature type="coiled-coil region" evidence="2">
    <location>
        <begin position="3"/>
        <end position="47"/>
    </location>
</feature>
<evidence type="ECO:0000256" key="2">
    <source>
        <dbReference type="SAM" id="Coils"/>
    </source>
</evidence>
<evidence type="ECO:0000256" key="1">
    <source>
        <dbReference type="ARBA" id="ARBA00004328"/>
    </source>
</evidence>
<evidence type="ECO:0000313" key="4">
    <source>
        <dbReference type="EMBL" id="APO75114.1"/>
    </source>
</evidence>
<dbReference type="NCBIfam" id="TIGR01554">
    <property type="entry name" value="major_cap_HK97"/>
    <property type="match status" value="1"/>
</dbReference>
<feature type="domain" description="Phage capsid-like C-terminal" evidence="3">
    <location>
        <begin position="133"/>
        <end position="379"/>
    </location>
</feature>
<organism evidence="4 5">
    <name type="scientific">Rhizobium etli 8C-3</name>
    <dbReference type="NCBI Taxonomy" id="538025"/>
    <lineage>
        <taxon>Bacteria</taxon>
        <taxon>Pseudomonadati</taxon>
        <taxon>Pseudomonadota</taxon>
        <taxon>Alphaproteobacteria</taxon>
        <taxon>Hyphomicrobiales</taxon>
        <taxon>Rhizobiaceae</taxon>
        <taxon>Rhizobium/Agrobacterium group</taxon>
        <taxon>Rhizobium</taxon>
    </lineage>
</organism>
<dbReference type="SUPFAM" id="SSF56563">
    <property type="entry name" value="Major capsid protein gp5"/>
    <property type="match status" value="1"/>
</dbReference>